<dbReference type="Pfam" id="PF13193">
    <property type="entry name" value="AMP-binding_C"/>
    <property type="match status" value="1"/>
</dbReference>
<dbReference type="FunFam" id="3.30.300.30:FF:000007">
    <property type="entry name" value="4-coumarate--CoA ligase 2"/>
    <property type="match status" value="1"/>
</dbReference>
<proteinExistence type="inferred from homology"/>
<dbReference type="InterPro" id="IPR042099">
    <property type="entry name" value="ANL_N_sf"/>
</dbReference>
<feature type="domain" description="AMP-dependent synthetase/ligase" evidence="3">
    <location>
        <begin position="23"/>
        <end position="383"/>
    </location>
</feature>
<evidence type="ECO:0000313" key="6">
    <source>
        <dbReference type="EMBL" id="KAF4139794.1"/>
    </source>
</evidence>
<dbReference type="Proteomes" id="UP000704712">
    <property type="component" value="Unassembled WGS sequence"/>
</dbReference>
<dbReference type="SUPFAM" id="SSF56801">
    <property type="entry name" value="Acetyl-CoA synthetase-like"/>
    <property type="match status" value="1"/>
</dbReference>
<dbReference type="GO" id="GO:0016405">
    <property type="term" value="F:CoA-ligase activity"/>
    <property type="evidence" value="ECO:0007669"/>
    <property type="project" value="TreeGrafter"/>
</dbReference>
<dbReference type="InterPro" id="IPR045851">
    <property type="entry name" value="AMP-bd_C_sf"/>
</dbReference>
<dbReference type="Gene3D" id="3.40.50.12780">
    <property type="entry name" value="N-terminal domain of ligase-like"/>
    <property type="match status" value="1"/>
</dbReference>
<gene>
    <name evidence="5" type="ORF">GN244_ATG10250</name>
    <name evidence="6" type="ORF">GN958_ATG11035</name>
</gene>
<keyword evidence="7" id="KW-1185">Reference proteome</keyword>
<dbReference type="EMBL" id="JAACNO010001546">
    <property type="protein sequence ID" value="KAF4139794.1"/>
    <property type="molecule type" value="Genomic_DNA"/>
</dbReference>
<feature type="domain" description="AMP-binding enzyme C-terminal" evidence="4">
    <location>
        <begin position="434"/>
        <end position="510"/>
    </location>
</feature>
<dbReference type="PANTHER" id="PTHR24096">
    <property type="entry name" value="LONG-CHAIN-FATTY-ACID--COA LIGASE"/>
    <property type="match status" value="1"/>
</dbReference>
<organism evidence="5 7">
    <name type="scientific">Phytophthora infestans</name>
    <name type="common">Potato late blight agent</name>
    <name type="synonym">Botrytis infestans</name>
    <dbReference type="NCBI Taxonomy" id="4787"/>
    <lineage>
        <taxon>Eukaryota</taxon>
        <taxon>Sar</taxon>
        <taxon>Stramenopiles</taxon>
        <taxon>Oomycota</taxon>
        <taxon>Peronosporomycetes</taxon>
        <taxon>Peronosporales</taxon>
        <taxon>Peronosporaceae</taxon>
        <taxon>Phytophthora</taxon>
    </lineage>
</organism>
<dbReference type="PANTHER" id="PTHR24096:SF149">
    <property type="entry name" value="AMP-BINDING DOMAIN-CONTAINING PROTEIN-RELATED"/>
    <property type="match status" value="1"/>
</dbReference>
<evidence type="ECO:0000256" key="1">
    <source>
        <dbReference type="ARBA" id="ARBA00006432"/>
    </source>
</evidence>
<comment type="caution">
    <text evidence="5">The sequence shown here is derived from an EMBL/GenBank/DDBJ whole genome shotgun (WGS) entry which is preliminary data.</text>
</comment>
<evidence type="ECO:0000259" key="3">
    <source>
        <dbReference type="Pfam" id="PF00501"/>
    </source>
</evidence>
<dbReference type="EMBL" id="WSZM01000237">
    <property type="protein sequence ID" value="KAF4037516.1"/>
    <property type="molecule type" value="Genomic_DNA"/>
</dbReference>
<dbReference type="InterPro" id="IPR000873">
    <property type="entry name" value="AMP-dep_synth/lig_dom"/>
</dbReference>
<evidence type="ECO:0000259" key="4">
    <source>
        <dbReference type="Pfam" id="PF13193"/>
    </source>
</evidence>
<dbReference type="Proteomes" id="UP000602510">
    <property type="component" value="Unassembled WGS sequence"/>
</dbReference>
<protein>
    <submittedName>
        <fullName evidence="5">AMP-binding enzyme C-terminal domain</fullName>
    </submittedName>
</protein>
<name>A0A833S925_PHYIN</name>
<accession>A0A833S925</accession>
<evidence type="ECO:0000313" key="5">
    <source>
        <dbReference type="EMBL" id="KAF4037516.1"/>
    </source>
</evidence>
<dbReference type="Gene3D" id="3.30.300.30">
    <property type="match status" value="1"/>
</dbReference>
<dbReference type="InterPro" id="IPR025110">
    <property type="entry name" value="AMP-bd_C"/>
</dbReference>
<evidence type="ECO:0000256" key="2">
    <source>
        <dbReference type="ARBA" id="ARBA00022598"/>
    </source>
</evidence>
<dbReference type="AlphaFoldDB" id="A0A833S925"/>
<evidence type="ECO:0000313" key="7">
    <source>
        <dbReference type="Proteomes" id="UP000602510"/>
    </source>
</evidence>
<dbReference type="Pfam" id="PF00501">
    <property type="entry name" value="AMP-binding"/>
    <property type="match status" value="1"/>
</dbReference>
<comment type="similarity">
    <text evidence="1">Belongs to the ATP-dependent AMP-binding enzyme family.</text>
</comment>
<keyword evidence="2" id="KW-0436">Ligase</keyword>
<reference evidence="5" key="1">
    <citation type="submission" date="2020-04" db="EMBL/GenBank/DDBJ databases">
        <title>Hybrid Assembly of Korean Phytophthora infestans isolates.</title>
        <authorList>
            <person name="Prokchorchik M."/>
            <person name="Lee Y."/>
            <person name="Seo J."/>
            <person name="Cho J.-H."/>
            <person name="Park Y.-E."/>
            <person name="Jang D.-C."/>
            <person name="Im J.-S."/>
            <person name="Choi J.-G."/>
            <person name="Park H.-J."/>
            <person name="Lee G.-B."/>
            <person name="Lee Y.-G."/>
            <person name="Hong S.-Y."/>
            <person name="Cho K."/>
            <person name="Sohn K.H."/>
        </authorList>
    </citation>
    <scope>NUCLEOTIDE SEQUENCE</scope>
    <source>
        <strain evidence="5">KR_1_A1</strain>
        <strain evidence="6">KR_2_A2</strain>
    </source>
</reference>
<sequence>MVFSSPHGIIPIPKGKSAWDWVEDHAVNIPNKPAYICAITNRRLTFADVHDHARKICAALAAAGIKKGDVVTLHSFNCVDYPVIFLALTRLGAVCATASPMFNEDELADQVKHSESVALITNAKLVDIAVKAATTSEIEMNRVYTIGHADTSVKLMSIEDMLAMDIPFPNLPPVDPEDIVAMPFSSGTTARPKGVLLTGRALVAGAIMSSHSEQDMEYTVTVLPFFHIMTMLLFHMAYKIGWGTIVLPKFMPDEYLGAIVKYKVWNVFVAPPIVQFFAKHPIVDKYDLSCLKYIGAGGAPMGTEVEEAVFKRIGAKVGQGYGMTELCGPVTMPAYEINRPGSVGQLLPNSELRVLSLSTGEELGANEVGELLIQTPAMMEGYYKNPEETEKSITEDRFVHTGDVGYIDNDGFIFIVDRVKEMIKYKGHQVAPAELEDVLHGHPAVVDSCCVRGRDEASGEEIPKAFVVLREGASSTAEEIMGFVGEKVAPYKRVRQIEFLDAIPKTMSGKILRRQLQLRENNRMKAATAS</sequence>